<dbReference type="SUPFAM" id="SSF51182">
    <property type="entry name" value="RmlC-like cupins"/>
    <property type="match status" value="1"/>
</dbReference>
<dbReference type="Gene3D" id="2.60.120.10">
    <property type="entry name" value="Jelly Rolls"/>
    <property type="match status" value="1"/>
</dbReference>
<proteinExistence type="predicted"/>
<dbReference type="InterPro" id="IPR011051">
    <property type="entry name" value="RmlC_Cupin_sf"/>
</dbReference>
<dbReference type="Proteomes" id="UP000603141">
    <property type="component" value="Unassembled WGS sequence"/>
</dbReference>
<name>A0A934VWT4_9BACT</name>
<evidence type="ECO:0000313" key="1">
    <source>
        <dbReference type="EMBL" id="MBK1883133.1"/>
    </source>
</evidence>
<dbReference type="AlphaFoldDB" id="A0A934VWT4"/>
<comment type="caution">
    <text evidence="1">The sequence shown here is derived from an EMBL/GenBank/DDBJ whole genome shotgun (WGS) entry which is preliminary data.</text>
</comment>
<dbReference type="RefSeq" id="WP_200270953.1">
    <property type="nucleotide sequence ID" value="NZ_JAENIJ010000018.1"/>
</dbReference>
<dbReference type="InterPro" id="IPR014710">
    <property type="entry name" value="RmlC-like_jellyroll"/>
</dbReference>
<sequence>MTHPRTTEDLSTTTSNLKALIDGHLEDTGGLLRLSPTWVPRSFLQPGLRIKLHPDDTYAYGLSRGGIDERWFGSTTETANEGRAADEGLSYVVVGKERFTLRDAIAESGAGIIGKALWDKYSKWPVYSKFFDNMGPIPHHMHQSAEQAALVGQEGKPESYYFPPQHNNVGNNFPYTFMGFEPGTTRDQVRRCIENWQKGENGILDLSKAYRLKIGTGWLIDPCILHAPGSLCTYEPQWGSDVFGMYQNLVEGREVPWSLLVKDMPKDKHHDIDFIVDQLDWEKNTDPNFKDNHYLEPVTSEKGEGYHDKWIVYGKVDGFQYFTAKELTVEPGATVTIKDNGAYSLIVVQGEGFANKLPLNCPKLLRFNELSQDEFFATESAAREGVTFKNTSATEPLVALRYFGPEVNPNAPAMGAYKHQS</sequence>
<protein>
    <submittedName>
        <fullName evidence="1">Uncharacterized protein</fullName>
    </submittedName>
</protein>
<accession>A0A934VWT4</accession>
<reference evidence="1" key="1">
    <citation type="submission" date="2021-01" db="EMBL/GenBank/DDBJ databases">
        <title>Modified the classification status of verrucomicrobia.</title>
        <authorList>
            <person name="Feng X."/>
        </authorList>
    </citation>
    <scope>NUCLEOTIDE SEQUENCE</scope>
    <source>
        <strain evidence="1">KCTC 22041</strain>
    </source>
</reference>
<dbReference type="EMBL" id="JAENIJ010000018">
    <property type="protein sequence ID" value="MBK1883133.1"/>
    <property type="molecule type" value="Genomic_DNA"/>
</dbReference>
<evidence type="ECO:0000313" key="2">
    <source>
        <dbReference type="Proteomes" id="UP000603141"/>
    </source>
</evidence>
<keyword evidence="2" id="KW-1185">Reference proteome</keyword>
<gene>
    <name evidence="1" type="ORF">JIN85_11945</name>
</gene>
<organism evidence="1 2">
    <name type="scientific">Luteolibacter pohnpeiensis</name>
    <dbReference type="NCBI Taxonomy" id="454153"/>
    <lineage>
        <taxon>Bacteria</taxon>
        <taxon>Pseudomonadati</taxon>
        <taxon>Verrucomicrobiota</taxon>
        <taxon>Verrucomicrobiia</taxon>
        <taxon>Verrucomicrobiales</taxon>
        <taxon>Verrucomicrobiaceae</taxon>
        <taxon>Luteolibacter</taxon>
    </lineage>
</organism>